<proteinExistence type="predicted"/>
<dbReference type="EMBL" id="JAIWYP010000015">
    <property type="protein sequence ID" value="KAH3700826.1"/>
    <property type="molecule type" value="Genomic_DNA"/>
</dbReference>
<evidence type="ECO:0000313" key="3">
    <source>
        <dbReference type="Proteomes" id="UP000828390"/>
    </source>
</evidence>
<organism evidence="2 3">
    <name type="scientific">Dreissena polymorpha</name>
    <name type="common">Zebra mussel</name>
    <name type="synonym">Mytilus polymorpha</name>
    <dbReference type="NCBI Taxonomy" id="45954"/>
    <lineage>
        <taxon>Eukaryota</taxon>
        <taxon>Metazoa</taxon>
        <taxon>Spiralia</taxon>
        <taxon>Lophotrochozoa</taxon>
        <taxon>Mollusca</taxon>
        <taxon>Bivalvia</taxon>
        <taxon>Autobranchia</taxon>
        <taxon>Heteroconchia</taxon>
        <taxon>Euheterodonta</taxon>
        <taxon>Imparidentia</taxon>
        <taxon>Neoheterodontei</taxon>
        <taxon>Myida</taxon>
        <taxon>Dreissenoidea</taxon>
        <taxon>Dreissenidae</taxon>
        <taxon>Dreissena</taxon>
    </lineage>
</organism>
<name>A0A9D3YLU1_DREPO</name>
<dbReference type="AlphaFoldDB" id="A0A9D3YLU1"/>
<feature type="signal peptide" evidence="1">
    <location>
        <begin position="1"/>
        <end position="21"/>
    </location>
</feature>
<dbReference type="OrthoDB" id="6111094at2759"/>
<dbReference type="Proteomes" id="UP000828390">
    <property type="component" value="Unassembled WGS sequence"/>
</dbReference>
<evidence type="ECO:0000313" key="2">
    <source>
        <dbReference type="EMBL" id="KAH3700826.1"/>
    </source>
</evidence>
<protein>
    <submittedName>
        <fullName evidence="2">Uncharacterized protein</fullName>
    </submittedName>
</protein>
<keyword evidence="1" id="KW-0732">Signal</keyword>
<evidence type="ECO:0000256" key="1">
    <source>
        <dbReference type="SAM" id="SignalP"/>
    </source>
</evidence>
<accession>A0A9D3YLU1</accession>
<sequence length="294" mass="32492">MLLKWTFVVLVFFICERFVNGYSANPYFEDLDLKTLEECGELGCLVTKPGDNLPAICKVPGISSSQNVTFIIENVRIVAQRLGQSDLYKAPGYTVKESDHLKRLTCEVTELAGTGSSEVQAKLFIAKASTRPEIQEKGNGKGLALRCFTRYGRPPPELEFTVDGTKLEHALQNGDEAIEFSSADELHGKNITCCTKSPFYPTSCSDHTISEKRETSPATTTQVTTKHHNHNDFTPKMTSSRYIMTSEVRKPEEPELPEGHGATKSTTNGALSNVISMLTCSWSIMTSFAIMISF</sequence>
<feature type="chain" id="PRO_5039279398" evidence="1">
    <location>
        <begin position="22"/>
        <end position="294"/>
    </location>
</feature>
<reference evidence="2" key="2">
    <citation type="submission" date="2020-11" db="EMBL/GenBank/DDBJ databases">
        <authorList>
            <person name="McCartney M.A."/>
            <person name="Auch B."/>
            <person name="Kono T."/>
            <person name="Mallez S."/>
            <person name="Becker A."/>
            <person name="Gohl D.M."/>
            <person name="Silverstein K.A.T."/>
            <person name="Koren S."/>
            <person name="Bechman K.B."/>
            <person name="Herman A."/>
            <person name="Abrahante J.E."/>
            <person name="Garbe J."/>
        </authorList>
    </citation>
    <scope>NUCLEOTIDE SEQUENCE</scope>
    <source>
        <strain evidence="2">Duluth1</strain>
        <tissue evidence="2">Whole animal</tissue>
    </source>
</reference>
<gene>
    <name evidence="2" type="ORF">DPMN_075806</name>
</gene>
<keyword evidence="3" id="KW-1185">Reference proteome</keyword>
<comment type="caution">
    <text evidence="2">The sequence shown here is derived from an EMBL/GenBank/DDBJ whole genome shotgun (WGS) entry which is preliminary data.</text>
</comment>
<reference evidence="2" key="1">
    <citation type="journal article" date="2019" name="bioRxiv">
        <title>The Genome of the Zebra Mussel, Dreissena polymorpha: A Resource for Invasive Species Research.</title>
        <authorList>
            <person name="McCartney M.A."/>
            <person name="Auch B."/>
            <person name="Kono T."/>
            <person name="Mallez S."/>
            <person name="Zhang Y."/>
            <person name="Obille A."/>
            <person name="Becker A."/>
            <person name="Abrahante J.E."/>
            <person name="Garbe J."/>
            <person name="Badalamenti J.P."/>
            <person name="Herman A."/>
            <person name="Mangelson H."/>
            <person name="Liachko I."/>
            <person name="Sullivan S."/>
            <person name="Sone E.D."/>
            <person name="Koren S."/>
            <person name="Silverstein K.A.T."/>
            <person name="Beckman K.B."/>
            <person name="Gohl D.M."/>
        </authorList>
    </citation>
    <scope>NUCLEOTIDE SEQUENCE</scope>
    <source>
        <strain evidence="2">Duluth1</strain>
        <tissue evidence="2">Whole animal</tissue>
    </source>
</reference>